<keyword evidence="16" id="KW-1185">Reference proteome</keyword>
<dbReference type="InterPro" id="IPR022229">
    <property type="entry name" value="TPPII_Ig-like-2"/>
</dbReference>
<evidence type="ECO:0000259" key="11">
    <source>
        <dbReference type="Pfam" id="PF00082"/>
    </source>
</evidence>
<dbReference type="InterPro" id="IPR022398">
    <property type="entry name" value="Peptidase_S8_His-AS"/>
</dbReference>
<dbReference type="InterPro" id="IPR000209">
    <property type="entry name" value="Peptidase_S8/S53_dom"/>
</dbReference>
<comment type="catalytic activity">
    <reaction evidence="1">
        <text>Release of an N-terminal tripeptide from a polypeptide.</text>
        <dbReference type="EC" id="3.4.14.10"/>
    </reaction>
</comment>
<comment type="caution">
    <text evidence="15">The sequence shown here is derived from an EMBL/GenBank/DDBJ whole genome shotgun (WGS) entry which is preliminary data.</text>
</comment>
<keyword evidence="5" id="KW-0031">Aminopeptidase</keyword>
<dbReference type="GO" id="GO:0006508">
    <property type="term" value="P:proteolysis"/>
    <property type="evidence" value="ECO:0007669"/>
    <property type="project" value="UniProtKB-KW"/>
</dbReference>
<dbReference type="EC" id="3.4.14.10" evidence="3"/>
<evidence type="ECO:0000256" key="6">
    <source>
        <dbReference type="ARBA" id="ARBA00022670"/>
    </source>
</evidence>
<dbReference type="AlphaFoldDB" id="A0A0T6ATF4"/>
<dbReference type="InterPro" id="IPR034051">
    <property type="entry name" value="TPP_II_domain"/>
</dbReference>
<keyword evidence="8 10" id="KW-0720">Serine protease</keyword>
<evidence type="ECO:0000256" key="2">
    <source>
        <dbReference type="ARBA" id="ARBA00011073"/>
    </source>
</evidence>
<evidence type="ECO:0000313" key="16">
    <source>
        <dbReference type="Proteomes" id="UP000051574"/>
    </source>
</evidence>
<dbReference type="InterPro" id="IPR046940">
    <property type="entry name" value="TPPII_Ig-like_sf"/>
</dbReference>
<evidence type="ECO:0000256" key="7">
    <source>
        <dbReference type="ARBA" id="ARBA00022801"/>
    </source>
</evidence>
<dbReference type="InterPro" id="IPR015500">
    <property type="entry name" value="Peptidase_S8_subtilisin-rel"/>
</dbReference>
<evidence type="ECO:0000259" key="14">
    <source>
        <dbReference type="Pfam" id="PF21316"/>
    </source>
</evidence>
<evidence type="ECO:0000256" key="4">
    <source>
        <dbReference type="ARBA" id="ARBA00020244"/>
    </source>
</evidence>
<dbReference type="GO" id="GO:0005829">
    <property type="term" value="C:cytosol"/>
    <property type="evidence" value="ECO:0007669"/>
    <property type="project" value="TreeGrafter"/>
</dbReference>
<dbReference type="CDD" id="cd04857">
    <property type="entry name" value="Peptidases_S8_Tripeptidyl_Aminopeptidase_II"/>
    <property type="match status" value="1"/>
</dbReference>
<keyword evidence="6 10" id="KW-0645">Protease</keyword>
<organism evidence="15 16">
    <name type="scientific">Oryctes borbonicus</name>
    <dbReference type="NCBI Taxonomy" id="1629725"/>
    <lineage>
        <taxon>Eukaryota</taxon>
        <taxon>Metazoa</taxon>
        <taxon>Ecdysozoa</taxon>
        <taxon>Arthropoda</taxon>
        <taxon>Hexapoda</taxon>
        <taxon>Insecta</taxon>
        <taxon>Pterygota</taxon>
        <taxon>Neoptera</taxon>
        <taxon>Endopterygota</taxon>
        <taxon>Coleoptera</taxon>
        <taxon>Polyphaga</taxon>
        <taxon>Scarabaeiformia</taxon>
        <taxon>Scarabaeidae</taxon>
        <taxon>Dynastinae</taxon>
        <taxon>Oryctes</taxon>
    </lineage>
</organism>
<evidence type="ECO:0000256" key="10">
    <source>
        <dbReference type="PROSITE-ProRule" id="PRU01240"/>
    </source>
</evidence>
<sequence length="1016" mass="112180">MTNNILESEYPVWALLPKKETGVNNFLAKYPEYDGRGVVIAIFDSGVDPGAPGLQTTSDGKVKVIERFDCSGCGDIDTSTIVTPKEGFITGLSGKKLKVPENWINPSNNYRIGVKRVFDLYPERLRERYQEENKETHWDNQHKTALAEANQHLAKFDITSSNLSESQKLLKEDLENTVEMLNNFEKKYNDLGPVYDCVLFHDGVKWVACVDTTEKGNLSECILLGEYSITHEYAPLTELDRLNYSINVHDDGNVLELVGLCSSHGTHVASIASAYFPKEPHLNGIAPGAQIVSLTIGDGRLGSMETGTALVRAMIKVMKLQESNPIHVINMSYGEHAHWSNSGRIGELMNEVVNKYGVVWVASAGNHGPALSTVGTPPDISQETIIGVGAYVSPEMMIAEYSMRQKLPGSPYTWSSRGPTIDGGFGVTVCAPGGAITSVPNFTLRNSQLMNGTSMASPHVAGAVGILISGLKQRGVPYSPYNVKRALENSAMKLADVETHAQGHGLLQVEKSFEHLITYKSTQERDVRFHISCGPNNTKGVYIRNKLRLDTIEASINVEPFFKHVKDVANSTNSKIIFNMRLTFICNATYVSYPTHLDLANIVRSFFIKIDTTGLSTGVHSTSIDAYDATCVEKGPVFRVPITIIQPQEITNPTYAANFFNVSFSPNVIKRHFFVVPDLATWAVIKLRSCDSHAGGHFVIHCMQILPKQSCKTLEINKHVTVSSNNDCIQSFPVKGGLVLEVVVAKYWANIGELTIDYGISFHGIKPSQPNITMLAADGIFSLEVTSLHGEEIFPSITFKNSVQILKPIESKTVPLTSRDVIPPSKQIYELNLSYTFHLNKATEVCPNSPLLSDVLYESEFESQLWMLFDNNKQFLGCGDAYPSKYTIKLSKGDYTIKLHIRHDKKDYLDKLADAPLLLNQKLTNPITLDVYSSHSQAVIGGKKAIFGHTLCSSTVPLYIAPLPSDKYVPKNNNAAQYLTGYITYAKDELGKKADCYPVKYILCDSGKRNNSSKAD</sequence>
<evidence type="ECO:0000256" key="9">
    <source>
        <dbReference type="ARBA" id="ARBA00032232"/>
    </source>
</evidence>
<feature type="active site" description="Charge relay system" evidence="10">
    <location>
        <position position="454"/>
    </location>
</feature>
<feature type="domain" description="Peptidase S8/S53" evidence="11">
    <location>
        <begin position="35"/>
        <end position="505"/>
    </location>
</feature>
<evidence type="ECO:0000313" key="15">
    <source>
        <dbReference type="EMBL" id="KRT78345.1"/>
    </source>
</evidence>
<evidence type="ECO:0000256" key="1">
    <source>
        <dbReference type="ARBA" id="ARBA00001910"/>
    </source>
</evidence>
<feature type="domain" description="Tripeptidyl-peptidase II first Ig-like" evidence="13">
    <location>
        <begin position="527"/>
        <end position="645"/>
    </location>
</feature>
<dbReference type="InterPro" id="IPR023828">
    <property type="entry name" value="Peptidase_S8_Ser-AS"/>
</dbReference>
<reference evidence="15 16" key="1">
    <citation type="submission" date="2015-09" db="EMBL/GenBank/DDBJ databases">
        <title>Draft genome of the scarab beetle Oryctes borbonicus.</title>
        <authorList>
            <person name="Meyer J.M."/>
            <person name="Markov G.V."/>
            <person name="Baskaran P."/>
            <person name="Herrmann M."/>
            <person name="Sommer R.J."/>
            <person name="Roedelsperger C."/>
        </authorList>
    </citation>
    <scope>NUCLEOTIDE SEQUENCE [LARGE SCALE GENOMIC DNA]</scope>
    <source>
        <strain evidence="15">OB123</strain>
        <tissue evidence="15">Whole animal</tissue>
    </source>
</reference>
<comment type="similarity">
    <text evidence="2 10">Belongs to the peptidase S8 family.</text>
</comment>
<dbReference type="Pfam" id="PF21223">
    <property type="entry name" value="TPPII_Ig-like-1"/>
    <property type="match status" value="1"/>
</dbReference>
<evidence type="ECO:0000256" key="3">
    <source>
        <dbReference type="ARBA" id="ARBA00012462"/>
    </source>
</evidence>
<dbReference type="InterPro" id="IPR048384">
    <property type="entry name" value="TPPII_GBD"/>
</dbReference>
<evidence type="ECO:0000259" key="12">
    <source>
        <dbReference type="Pfam" id="PF12580"/>
    </source>
</evidence>
<dbReference type="PROSITE" id="PS00137">
    <property type="entry name" value="SUBTILASE_HIS"/>
    <property type="match status" value="1"/>
</dbReference>
<dbReference type="PRINTS" id="PR00723">
    <property type="entry name" value="SUBTILISIN"/>
</dbReference>
<dbReference type="InterPro" id="IPR050131">
    <property type="entry name" value="Peptidase_S8_subtilisin-like"/>
</dbReference>
<feature type="non-terminal residue" evidence="15">
    <location>
        <position position="1016"/>
    </location>
</feature>
<dbReference type="FunFam" id="3.40.50.200:FF:000039">
    <property type="entry name" value="Predicted protein"/>
    <property type="match status" value="1"/>
</dbReference>
<name>A0A0T6ATF4_9SCAR</name>
<dbReference type="FunFam" id="3.40.50.200:FF:000003">
    <property type="entry name" value="Tripeptidyl peptidase 2"/>
    <property type="match status" value="1"/>
</dbReference>
<dbReference type="SUPFAM" id="SSF52743">
    <property type="entry name" value="Subtilisin-like"/>
    <property type="match status" value="1"/>
</dbReference>
<feature type="domain" description="Tripeptidyl peptidase II second Ig-like" evidence="12">
    <location>
        <begin position="787"/>
        <end position="972"/>
    </location>
</feature>
<feature type="domain" description="Tripeptidyl-peptidase II galactose-binding" evidence="14">
    <location>
        <begin position="664"/>
        <end position="752"/>
    </location>
</feature>
<dbReference type="GO" id="GO:0004177">
    <property type="term" value="F:aminopeptidase activity"/>
    <property type="evidence" value="ECO:0007669"/>
    <property type="project" value="UniProtKB-KW"/>
</dbReference>
<dbReference type="Gene3D" id="3.40.50.200">
    <property type="entry name" value="Peptidase S8/S53 domain"/>
    <property type="match status" value="2"/>
</dbReference>
<dbReference type="GO" id="GO:0004252">
    <property type="term" value="F:serine-type endopeptidase activity"/>
    <property type="evidence" value="ECO:0007669"/>
    <property type="project" value="UniProtKB-UniRule"/>
</dbReference>
<accession>A0A0T6ATF4</accession>
<dbReference type="EMBL" id="LJIG01022861">
    <property type="protein sequence ID" value="KRT78345.1"/>
    <property type="molecule type" value="Genomic_DNA"/>
</dbReference>
<proteinExistence type="inferred from homology"/>
<protein>
    <recommendedName>
        <fullName evidence="4">Tripeptidyl-peptidase 2</fullName>
        <ecNumber evidence="3">3.4.14.10</ecNumber>
    </recommendedName>
    <alternativeName>
        <fullName evidence="9">Tripeptidyl aminopeptidase</fullName>
    </alternativeName>
</protein>
<feature type="active site" description="Charge relay system" evidence="10">
    <location>
        <position position="44"/>
    </location>
</feature>
<dbReference type="OrthoDB" id="10256524at2759"/>
<evidence type="ECO:0000259" key="13">
    <source>
        <dbReference type="Pfam" id="PF21223"/>
    </source>
</evidence>
<dbReference type="PROSITE" id="PS51892">
    <property type="entry name" value="SUBTILASE"/>
    <property type="match status" value="1"/>
</dbReference>
<dbReference type="PANTHER" id="PTHR43806:SF14">
    <property type="entry name" value="TRIPEPTIDYL-PEPTIDASE 2"/>
    <property type="match status" value="1"/>
</dbReference>
<evidence type="ECO:0000256" key="5">
    <source>
        <dbReference type="ARBA" id="ARBA00022438"/>
    </source>
</evidence>
<keyword evidence="7 10" id="KW-0378">Hydrolase</keyword>
<dbReference type="InterPro" id="IPR036852">
    <property type="entry name" value="Peptidase_S8/S53_dom_sf"/>
</dbReference>
<evidence type="ECO:0000256" key="8">
    <source>
        <dbReference type="ARBA" id="ARBA00022825"/>
    </source>
</evidence>
<dbReference type="Pfam" id="PF12580">
    <property type="entry name" value="TPPII"/>
    <property type="match status" value="1"/>
</dbReference>
<dbReference type="Gene3D" id="6.10.250.3080">
    <property type="match status" value="1"/>
</dbReference>
<dbReference type="Gene3D" id="2.60.40.3170">
    <property type="match status" value="1"/>
</dbReference>
<dbReference type="InterPro" id="IPR048383">
    <property type="entry name" value="TPPII_Ig-like-1"/>
</dbReference>
<dbReference type="GO" id="GO:0008240">
    <property type="term" value="F:tripeptidyl-peptidase activity"/>
    <property type="evidence" value="ECO:0007669"/>
    <property type="project" value="UniProtKB-EC"/>
</dbReference>
<dbReference type="Proteomes" id="UP000051574">
    <property type="component" value="Unassembled WGS sequence"/>
</dbReference>
<feature type="active site" description="Charge relay system" evidence="10">
    <location>
        <position position="264"/>
    </location>
</feature>
<gene>
    <name evidence="15" type="ORF">AMK59_6530</name>
</gene>
<dbReference type="Pfam" id="PF21316">
    <property type="entry name" value="TPPII_GBD"/>
    <property type="match status" value="1"/>
</dbReference>
<dbReference type="PANTHER" id="PTHR43806">
    <property type="entry name" value="PEPTIDASE S8"/>
    <property type="match status" value="1"/>
</dbReference>
<dbReference type="PROSITE" id="PS00138">
    <property type="entry name" value="SUBTILASE_SER"/>
    <property type="match status" value="1"/>
</dbReference>
<dbReference type="Pfam" id="PF00082">
    <property type="entry name" value="Peptidase_S8"/>
    <property type="match status" value="1"/>
</dbReference>